<protein>
    <submittedName>
        <fullName evidence="1">Uncharacterized protein</fullName>
    </submittedName>
</protein>
<comment type="caution">
    <text evidence="1">The sequence shown here is derived from an EMBL/GenBank/DDBJ whole genome shotgun (WGS) entry which is preliminary data.</text>
</comment>
<sequence length="292" mass="31543">MGTNDKQVIEELRAIIGAQQELLRLTLWVMSQGPADFFGHKVSCRLELDQARAATATSLGAGQSINTILAGSANVGIPVRDLYPITRAVVEGFINASFFVTQPVEVSERAMKHKEYAAWKHTNRSIGNGDFAFRLNSDPDPMATADKLFPEFTGKGRDSWSSLDAPSKINRIGKADGRSGGALLGAYALVYAVSSEIIHGSVYGMSYFMSAHNPGNESVEAFQAGTQAQVLDILTAVVHATSGFLSAFATVHECKPLADIERELFRRMYKAVSGEELNDKPGTPPSVDKQDS</sequence>
<dbReference type="EMBL" id="CABPSO010000022">
    <property type="protein sequence ID" value="VVE72963.1"/>
    <property type="molecule type" value="Genomic_DNA"/>
</dbReference>
<organism evidence="1 2">
    <name type="scientific">Pandoraea pnomenusa</name>
    <dbReference type="NCBI Taxonomy" id="93220"/>
    <lineage>
        <taxon>Bacteria</taxon>
        <taxon>Pseudomonadati</taxon>
        <taxon>Pseudomonadota</taxon>
        <taxon>Betaproteobacteria</taxon>
        <taxon>Burkholderiales</taxon>
        <taxon>Burkholderiaceae</taxon>
        <taxon>Pandoraea</taxon>
    </lineage>
</organism>
<keyword evidence="2" id="KW-1185">Reference proteome</keyword>
<dbReference type="RefSeq" id="WP_150646726.1">
    <property type="nucleotide sequence ID" value="NZ_CABPSO010000022.1"/>
</dbReference>
<evidence type="ECO:0000313" key="2">
    <source>
        <dbReference type="Proteomes" id="UP000361468"/>
    </source>
</evidence>
<gene>
    <name evidence="1" type="ORF">PPN31119_04459</name>
</gene>
<evidence type="ECO:0000313" key="1">
    <source>
        <dbReference type="EMBL" id="VVE72963.1"/>
    </source>
</evidence>
<dbReference type="InterPro" id="IPR043733">
    <property type="entry name" value="DUF5677"/>
</dbReference>
<dbReference type="Proteomes" id="UP000361468">
    <property type="component" value="Unassembled WGS sequence"/>
</dbReference>
<name>A0ABY6WPX3_9BURK</name>
<dbReference type="Pfam" id="PF18928">
    <property type="entry name" value="DUF5677"/>
    <property type="match status" value="1"/>
</dbReference>
<proteinExistence type="predicted"/>
<accession>A0ABY6WPX3</accession>
<reference evidence="1 2" key="1">
    <citation type="submission" date="2019-08" db="EMBL/GenBank/DDBJ databases">
        <authorList>
            <person name="Peeters C."/>
        </authorList>
    </citation>
    <scope>NUCLEOTIDE SEQUENCE [LARGE SCALE GENOMIC DNA]</scope>
    <source>
        <strain evidence="1 2">LMG 31119</strain>
    </source>
</reference>